<comment type="caution">
    <text evidence="2">The sequence shown here is derived from an EMBL/GenBank/DDBJ whole genome shotgun (WGS) entry which is preliminary data.</text>
</comment>
<accession>A0AAD9UAC3</accession>
<evidence type="ECO:0000313" key="3">
    <source>
        <dbReference type="Proteomes" id="UP001280121"/>
    </source>
</evidence>
<evidence type="ECO:0000313" key="2">
    <source>
        <dbReference type="EMBL" id="KAK2650544.1"/>
    </source>
</evidence>
<keyword evidence="1" id="KW-1133">Transmembrane helix</keyword>
<dbReference type="AlphaFoldDB" id="A0AAD9UAC3"/>
<name>A0AAD9UAC3_9ROSI</name>
<evidence type="ECO:0000256" key="1">
    <source>
        <dbReference type="SAM" id="Phobius"/>
    </source>
</evidence>
<organism evidence="2 3">
    <name type="scientific">Dipteronia dyeriana</name>
    <dbReference type="NCBI Taxonomy" id="168575"/>
    <lineage>
        <taxon>Eukaryota</taxon>
        <taxon>Viridiplantae</taxon>
        <taxon>Streptophyta</taxon>
        <taxon>Embryophyta</taxon>
        <taxon>Tracheophyta</taxon>
        <taxon>Spermatophyta</taxon>
        <taxon>Magnoliopsida</taxon>
        <taxon>eudicotyledons</taxon>
        <taxon>Gunneridae</taxon>
        <taxon>Pentapetalae</taxon>
        <taxon>rosids</taxon>
        <taxon>malvids</taxon>
        <taxon>Sapindales</taxon>
        <taxon>Sapindaceae</taxon>
        <taxon>Hippocastanoideae</taxon>
        <taxon>Acereae</taxon>
        <taxon>Dipteronia</taxon>
    </lineage>
</organism>
<keyword evidence="1" id="KW-0472">Membrane</keyword>
<dbReference type="Proteomes" id="UP001280121">
    <property type="component" value="Unassembled WGS sequence"/>
</dbReference>
<dbReference type="EMBL" id="JANJYI010000005">
    <property type="protein sequence ID" value="KAK2650544.1"/>
    <property type="molecule type" value="Genomic_DNA"/>
</dbReference>
<protein>
    <submittedName>
        <fullName evidence="2">Uncharacterized protein</fullName>
    </submittedName>
</protein>
<keyword evidence="3" id="KW-1185">Reference proteome</keyword>
<sequence length="100" mass="11474">MLPYSTLQEAEASVGRELTFTEKLWFHYSAKRPDFIINLHGSMFLFLIYPLIPLPYVLAELILLRAKKFRNRDNSGLFYSGDSVTTLELLAQSGQSRETS</sequence>
<feature type="transmembrane region" description="Helical" evidence="1">
    <location>
        <begin position="43"/>
        <end position="64"/>
    </location>
</feature>
<proteinExistence type="predicted"/>
<gene>
    <name evidence="2" type="ORF">Ddye_018033</name>
</gene>
<reference evidence="2" key="1">
    <citation type="journal article" date="2023" name="Plant J.">
        <title>Genome sequences and population genomics provide insights into the demographic history, inbreeding, and mutation load of two 'living fossil' tree species of Dipteronia.</title>
        <authorList>
            <person name="Feng Y."/>
            <person name="Comes H.P."/>
            <person name="Chen J."/>
            <person name="Zhu S."/>
            <person name="Lu R."/>
            <person name="Zhang X."/>
            <person name="Li P."/>
            <person name="Qiu J."/>
            <person name="Olsen K.M."/>
            <person name="Qiu Y."/>
        </authorList>
    </citation>
    <scope>NUCLEOTIDE SEQUENCE</scope>
    <source>
        <strain evidence="2">KIB01</strain>
    </source>
</reference>
<keyword evidence="1" id="KW-0812">Transmembrane</keyword>